<proteinExistence type="predicted"/>
<dbReference type="InterPro" id="IPR032816">
    <property type="entry name" value="VTT_dom"/>
</dbReference>
<sequence>HKDGAVNYVMESNRDGDYVRLEDGEDGDGGVRNVAPPDIATSSGRWCRWGVKVIGLCILAGISVVIIVNWLGPPLMNKVIVPTIDWVTRSFDRPTLAFLIFATTALFPALMLPSTPSIWIAGMSFGYVTGFAIVMAGITIGVTLPYFIGLPFRQKIQRWLARYPKQASVLRLAGQGSWYHQFQAVMLIRISPFPYLLFNYAIVAADVKYVPYLLASLVGVVPEVVLTLYGGKLIRKLADATEDHHRGLSRLHVAVNMVGFSASMIATMMSSRCAKVRLEERRRKEELTLG</sequence>
<feature type="non-terminal residue" evidence="3">
    <location>
        <position position="1"/>
    </location>
</feature>
<dbReference type="STRING" id="71139.A0A059CJZ5"/>
<dbReference type="PANTHER" id="PTHR46431">
    <property type="entry name" value="EXPRESSED PROTEIN"/>
    <property type="match status" value="1"/>
</dbReference>
<keyword evidence="1" id="KW-0812">Transmembrane</keyword>
<feature type="transmembrane region" description="Helical" evidence="1">
    <location>
        <begin position="210"/>
        <end position="231"/>
    </location>
</feature>
<gene>
    <name evidence="3" type="ORF">EUGRSUZ_D02444</name>
</gene>
<dbReference type="InParanoid" id="A0A059CJZ5"/>
<keyword evidence="1" id="KW-0472">Membrane</keyword>
<feature type="domain" description="VTT" evidence="2">
    <location>
        <begin position="112"/>
        <end position="232"/>
    </location>
</feature>
<feature type="transmembrane region" description="Helical" evidence="1">
    <location>
        <begin position="53"/>
        <end position="72"/>
    </location>
</feature>
<feature type="transmembrane region" description="Helical" evidence="1">
    <location>
        <begin position="95"/>
        <end position="113"/>
    </location>
</feature>
<evidence type="ECO:0000256" key="1">
    <source>
        <dbReference type="SAM" id="Phobius"/>
    </source>
</evidence>
<evidence type="ECO:0000259" key="2">
    <source>
        <dbReference type="Pfam" id="PF09335"/>
    </source>
</evidence>
<dbReference type="PANTHER" id="PTHR46431:SF7">
    <property type="entry name" value="SNARE ASSOCIATED GOLGI PROTEIN FAMILY"/>
    <property type="match status" value="1"/>
</dbReference>
<evidence type="ECO:0000313" key="3">
    <source>
        <dbReference type="EMBL" id="KCW78260.1"/>
    </source>
</evidence>
<protein>
    <recommendedName>
        <fullName evidence="2">VTT domain-containing protein</fullName>
    </recommendedName>
</protein>
<dbReference type="OMA" id="WMGMLPE"/>
<feature type="transmembrane region" description="Helical" evidence="1">
    <location>
        <begin position="251"/>
        <end position="274"/>
    </location>
</feature>
<dbReference type="Gramene" id="KCW78260">
    <property type="protein sequence ID" value="KCW78260"/>
    <property type="gene ID" value="EUGRSUZ_D02444"/>
</dbReference>
<name>A0A059CJZ5_EUCGR</name>
<accession>A0A059CJZ5</accession>
<organism evidence="3">
    <name type="scientific">Eucalyptus grandis</name>
    <name type="common">Flooded gum</name>
    <dbReference type="NCBI Taxonomy" id="71139"/>
    <lineage>
        <taxon>Eukaryota</taxon>
        <taxon>Viridiplantae</taxon>
        <taxon>Streptophyta</taxon>
        <taxon>Embryophyta</taxon>
        <taxon>Tracheophyta</taxon>
        <taxon>Spermatophyta</taxon>
        <taxon>Magnoliopsida</taxon>
        <taxon>eudicotyledons</taxon>
        <taxon>Gunneridae</taxon>
        <taxon>Pentapetalae</taxon>
        <taxon>rosids</taxon>
        <taxon>malvids</taxon>
        <taxon>Myrtales</taxon>
        <taxon>Myrtaceae</taxon>
        <taxon>Myrtoideae</taxon>
        <taxon>Eucalypteae</taxon>
        <taxon>Eucalyptus</taxon>
    </lineage>
</organism>
<feature type="transmembrane region" description="Helical" evidence="1">
    <location>
        <begin position="125"/>
        <end position="148"/>
    </location>
</feature>
<dbReference type="AlphaFoldDB" id="A0A059CJZ5"/>
<feature type="transmembrane region" description="Helical" evidence="1">
    <location>
        <begin position="178"/>
        <end position="198"/>
    </location>
</feature>
<reference evidence="3" key="1">
    <citation type="submission" date="2013-07" db="EMBL/GenBank/DDBJ databases">
        <title>The genome of Eucalyptus grandis.</title>
        <authorList>
            <person name="Schmutz J."/>
            <person name="Hayes R."/>
            <person name="Myburg A."/>
            <person name="Tuskan G."/>
            <person name="Grattapaglia D."/>
            <person name="Rokhsar D.S."/>
        </authorList>
    </citation>
    <scope>NUCLEOTIDE SEQUENCE</scope>
    <source>
        <tissue evidence="3">Leaf extractions</tissue>
    </source>
</reference>
<dbReference type="Pfam" id="PF09335">
    <property type="entry name" value="VTT_dom"/>
    <property type="match status" value="1"/>
</dbReference>
<keyword evidence="1" id="KW-1133">Transmembrane helix</keyword>
<dbReference type="EMBL" id="KK198756">
    <property type="protein sequence ID" value="KCW78260.1"/>
    <property type="molecule type" value="Genomic_DNA"/>
</dbReference>